<protein>
    <submittedName>
        <fullName evidence="2">Uncharacterized protein</fullName>
    </submittedName>
</protein>
<evidence type="ECO:0000313" key="3">
    <source>
        <dbReference type="Proteomes" id="UP000283509"/>
    </source>
</evidence>
<dbReference type="AlphaFoldDB" id="A0A3R7SJ32"/>
<feature type="compositionally biased region" description="Basic and acidic residues" evidence="1">
    <location>
        <begin position="261"/>
        <end position="298"/>
    </location>
</feature>
<feature type="compositionally biased region" description="Basic and acidic residues" evidence="1">
    <location>
        <begin position="8"/>
        <end position="30"/>
    </location>
</feature>
<feature type="compositionally biased region" description="Basic and acidic residues" evidence="1">
    <location>
        <begin position="232"/>
        <end position="253"/>
    </location>
</feature>
<name>A0A3R7SJ32_PENVA</name>
<feature type="compositionally biased region" description="Basic residues" evidence="1">
    <location>
        <begin position="307"/>
        <end position="323"/>
    </location>
</feature>
<feature type="compositionally biased region" description="Basic and acidic residues" evidence="1">
    <location>
        <begin position="451"/>
        <end position="478"/>
    </location>
</feature>
<evidence type="ECO:0000256" key="1">
    <source>
        <dbReference type="SAM" id="MobiDB-lite"/>
    </source>
</evidence>
<feature type="compositionally biased region" description="Basic and acidic residues" evidence="1">
    <location>
        <begin position="372"/>
        <end position="383"/>
    </location>
</feature>
<feature type="region of interest" description="Disordered" evidence="1">
    <location>
        <begin position="1"/>
        <end position="522"/>
    </location>
</feature>
<proteinExistence type="predicted"/>
<feature type="compositionally biased region" description="Basic and acidic residues" evidence="1">
    <location>
        <begin position="114"/>
        <end position="143"/>
    </location>
</feature>
<keyword evidence="3" id="KW-1185">Reference proteome</keyword>
<reference evidence="2 3" key="2">
    <citation type="submission" date="2019-01" db="EMBL/GenBank/DDBJ databases">
        <title>The decoding of complex shrimp genome reveals the adaptation for benthos swimmer, frequently molting mechanism and breeding impact on genome.</title>
        <authorList>
            <person name="Sun Y."/>
            <person name="Gao Y."/>
            <person name="Yu Y."/>
        </authorList>
    </citation>
    <scope>NUCLEOTIDE SEQUENCE [LARGE SCALE GENOMIC DNA]</scope>
    <source>
        <tissue evidence="2">Muscle</tissue>
    </source>
</reference>
<feature type="compositionally biased region" description="Basic and acidic residues" evidence="1">
    <location>
        <begin position="332"/>
        <end position="355"/>
    </location>
</feature>
<feature type="compositionally biased region" description="Basic and acidic residues" evidence="1">
    <location>
        <begin position="488"/>
        <end position="515"/>
    </location>
</feature>
<accession>A0A3R7SJ32</accession>
<organism evidence="2 3">
    <name type="scientific">Penaeus vannamei</name>
    <name type="common">Whiteleg shrimp</name>
    <name type="synonym">Litopenaeus vannamei</name>
    <dbReference type="NCBI Taxonomy" id="6689"/>
    <lineage>
        <taxon>Eukaryota</taxon>
        <taxon>Metazoa</taxon>
        <taxon>Ecdysozoa</taxon>
        <taxon>Arthropoda</taxon>
        <taxon>Crustacea</taxon>
        <taxon>Multicrustacea</taxon>
        <taxon>Malacostraca</taxon>
        <taxon>Eumalacostraca</taxon>
        <taxon>Eucarida</taxon>
        <taxon>Decapoda</taxon>
        <taxon>Dendrobranchiata</taxon>
        <taxon>Penaeoidea</taxon>
        <taxon>Penaeidae</taxon>
        <taxon>Penaeus</taxon>
    </lineage>
</organism>
<feature type="compositionally biased region" description="Basic and acidic residues" evidence="1">
    <location>
        <begin position="418"/>
        <end position="427"/>
    </location>
</feature>
<sequence>MEAVSNRDGGRFEPEMEAATRDGGRFEPRWRPFSNPRWRAVSNPRWRPFSNPRWRPSSKPEMEAVSTRDGAVFEPEMEAVLEPEMRPDRDGGRPSNPRWRPSSNRDGGVFEPEMGGRLRTRDGGRLRARDWRPSSREARREEGVFEPENGRPSFEPEDMEAVLSSQEDWEPSSSPRWAAAVSNPRWRPSSSRDGGRFGEMEPSSEPRDGRPSPSRDAEGSLEPDELGGPSSSRKEMQARLEPVDLEAVFRPEDGGPSEPEMEGRLRNPRLDRPSPNRDRERRSSSPTKWEGRPFERRMRPSSSPPGQRKKMGKRAPFPFRRKKPEMGGRFLRIRDGKGSSNRDWRAASSETRDARPVLFETDETGGVLSTTEKMEASSNRRLEAGGGFPFETPRLEAVFDDPSKMEAVPEPEMGQSFDPRDGGRLNREMGTASFDPKKRPKKKKWRGEAASNRDWRRLSTTRDGRPSSRTRALERAVLEPENGGPVLDAREWRPPRLEPRWRPSSNREARLDPRWRPSSNPR</sequence>
<reference evidence="2 3" key="1">
    <citation type="submission" date="2018-04" db="EMBL/GenBank/DDBJ databases">
        <authorList>
            <person name="Zhang X."/>
            <person name="Yuan J."/>
            <person name="Li F."/>
            <person name="Xiang J."/>
        </authorList>
    </citation>
    <scope>NUCLEOTIDE SEQUENCE [LARGE SCALE GENOMIC DNA]</scope>
    <source>
        <tissue evidence="2">Muscle</tissue>
    </source>
</reference>
<dbReference type="EMBL" id="QCYY01003476">
    <property type="protein sequence ID" value="ROT63177.1"/>
    <property type="molecule type" value="Genomic_DNA"/>
</dbReference>
<comment type="caution">
    <text evidence="2">The sequence shown here is derived from an EMBL/GenBank/DDBJ whole genome shotgun (WGS) entry which is preliminary data.</text>
</comment>
<dbReference type="Proteomes" id="UP000283509">
    <property type="component" value="Unassembled WGS sequence"/>
</dbReference>
<feature type="compositionally biased region" description="Polar residues" evidence="1">
    <location>
        <begin position="163"/>
        <end position="175"/>
    </location>
</feature>
<evidence type="ECO:0000313" key="2">
    <source>
        <dbReference type="EMBL" id="ROT63177.1"/>
    </source>
</evidence>
<gene>
    <name evidence="2" type="ORF">C7M84_018931</name>
</gene>
<feature type="compositionally biased region" description="Basic and acidic residues" evidence="1">
    <location>
        <begin position="83"/>
        <end position="92"/>
    </location>
</feature>
<feature type="compositionally biased region" description="Basic and acidic residues" evidence="1">
    <location>
        <begin position="193"/>
        <end position="218"/>
    </location>
</feature>